<dbReference type="InterPro" id="IPR012337">
    <property type="entry name" value="RNaseH-like_sf"/>
</dbReference>
<feature type="region of interest" description="Disordered" evidence="1">
    <location>
        <begin position="195"/>
        <end position="217"/>
    </location>
</feature>
<dbReference type="SUPFAM" id="SSF53098">
    <property type="entry name" value="Ribonuclease H-like"/>
    <property type="match status" value="1"/>
</dbReference>
<evidence type="ECO:0000256" key="1">
    <source>
        <dbReference type="SAM" id="MobiDB-lite"/>
    </source>
</evidence>
<dbReference type="Proteomes" id="UP000649617">
    <property type="component" value="Unassembled WGS sequence"/>
</dbReference>
<feature type="region of interest" description="Disordered" evidence="1">
    <location>
        <begin position="1301"/>
        <end position="1324"/>
    </location>
</feature>
<evidence type="ECO:0000313" key="4">
    <source>
        <dbReference type="Proteomes" id="UP000649617"/>
    </source>
</evidence>
<feature type="region of interest" description="Disordered" evidence="1">
    <location>
        <begin position="1357"/>
        <end position="1378"/>
    </location>
</feature>
<gene>
    <name evidence="3" type="ORF">SPIL2461_LOCUS8455</name>
</gene>
<evidence type="ECO:0000259" key="2">
    <source>
        <dbReference type="PROSITE" id="PS50800"/>
    </source>
</evidence>
<dbReference type="Gene3D" id="3.30.420.10">
    <property type="entry name" value="Ribonuclease H-like superfamily/Ribonuclease H"/>
    <property type="match status" value="1"/>
</dbReference>
<evidence type="ECO:0000313" key="3">
    <source>
        <dbReference type="EMBL" id="CAE7355742.1"/>
    </source>
</evidence>
<dbReference type="GO" id="GO:0003676">
    <property type="term" value="F:nucleic acid binding"/>
    <property type="evidence" value="ECO:0007669"/>
    <property type="project" value="InterPro"/>
</dbReference>
<dbReference type="EMBL" id="CAJNIZ010013912">
    <property type="protein sequence ID" value="CAE7355742.1"/>
    <property type="molecule type" value="Genomic_DNA"/>
</dbReference>
<feature type="compositionally biased region" description="Low complexity" evidence="1">
    <location>
        <begin position="571"/>
        <end position="584"/>
    </location>
</feature>
<name>A0A812PUB8_SYMPI</name>
<dbReference type="PROSITE" id="PS50800">
    <property type="entry name" value="SAP"/>
    <property type="match status" value="1"/>
</dbReference>
<feature type="domain" description="SAP" evidence="2">
    <location>
        <begin position="471"/>
        <end position="505"/>
    </location>
</feature>
<dbReference type="OrthoDB" id="432073at2759"/>
<feature type="compositionally biased region" description="Basic and acidic residues" evidence="1">
    <location>
        <begin position="1363"/>
        <end position="1375"/>
    </location>
</feature>
<dbReference type="GO" id="GO:0005737">
    <property type="term" value="C:cytoplasm"/>
    <property type="evidence" value="ECO:0007669"/>
    <property type="project" value="UniProtKB-ARBA"/>
</dbReference>
<protein>
    <recommendedName>
        <fullName evidence="2">SAP domain-containing protein</fullName>
    </recommendedName>
</protein>
<accession>A0A812PUB8</accession>
<feature type="region of interest" description="Disordered" evidence="1">
    <location>
        <begin position="332"/>
        <end position="363"/>
    </location>
</feature>
<feature type="region of interest" description="Disordered" evidence="1">
    <location>
        <begin position="546"/>
        <end position="584"/>
    </location>
</feature>
<reference evidence="3" key="1">
    <citation type="submission" date="2021-02" db="EMBL/GenBank/DDBJ databases">
        <authorList>
            <person name="Dougan E. K."/>
            <person name="Rhodes N."/>
            <person name="Thang M."/>
            <person name="Chan C."/>
        </authorList>
    </citation>
    <scope>NUCLEOTIDE SEQUENCE</scope>
</reference>
<dbReference type="InterPro" id="IPR003034">
    <property type="entry name" value="SAP_dom"/>
</dbReference>
<dbReference type="InterPro" id="IPR036397">
    <property type="entry name" value="RNaseH_sf"/>
</dbReference>
<proteinExistence type="predicted"/>
<feature type="compositionally biased region" description="Low complexity" evidence="1">
    <location>
        <begin position="546"/>
        <end position="556"/>
    </location>
</feature>
<organism evidence="3 4">
    <name type="scientific">Symbiodinium pilosum</name>
    <name type="common">Dinoflagellate</name>
    <dbReference type="NCBI Taxonomy" id="2952"/>
    <lineage>
        <taxon>Eukaryota</taxon>
        <taxon>Sar</taxon>
        <taxon>Alveolata</taxon>
        <taxon>Dinophyceae</taxon>
        <taxon>Suessiales</taxon>
        <taxon>Symbiodiniaceae</taxon>
        <taxon>Symbiodinium</taxon>
    </lineage>
</organism>
<comment type="caution">
    <text evidence="3">The sequence shown here is derived from an EMBL/GenBank/DDBJ whole genome shotgun (WGS) entry which is preliminary data.</text>
</comment>
<keyword evidence="4" id="KW-1185">Reference proteome</keyword>
<sequence length="1721" mass="191355">MASSVAGSSAPHWRDDEILVDRDGIPHYTGAQPALVREYRRRVLLAYNSLEGSGDDETKEARSLEKKKRRFARKLLDALHGEAWKACQDLMLDNEKLKAPDGYKEIFKALGQIEKAGVIRKTEAFDQFFDKCYRKKGQSIDSYLRQRKQSWDELRDLAEGISMSEDLLAYFVLKNGNLSKEEKRVSFHDLHERERGQGREWQGQGQFRRHPKGAGRRREYAHMAEIESSEAEIVEEDDLNDQEGGHDFAMEAGAEEDAEMLSDAGASNDDEVYDAYATYKESRQRLKEVQRSRGFFRGGKEGNAEARREAINKEKARTRCATCGKLGHWSGDLQCSKRSSAGPRKGGGRKPEKGRGKGHARKGQAYLVSESPLYFSLDGSGDEAEPGYCNMVLHSSDQEQDEKKEADSEWDVVSGAAGGYAAPTSFAPPMPESSGRPVDEPVGKQLLITVKPGDIEKIKVTSFNDARPAALDRLRVRELQCDCDRWGVQTQGKKEEILARLRKLYGGEPVEKKGCARKFVQLVEFGAKQPPSVAAAAAATMGSASSSAAASTSTSTPLKAETGAPTRTETRSTTARATTENAAASRSFRSFVPTLSTEMGRKEAVVCPRTGLEVPADMEVGKSIPEAMCMVCGVCMVLRRRHDGTAYFAGCPNFATSKSCKFTMELDKVLEIRKNLKHAFTGTNLDQGHHRLQDGADGELDESAVALLDTACTSCLHSKQWREAYSRWLPPGFVCAQTPTRKTFHFANGQSTPDKLVVWQVPIFVGNVPGQVYSAEVTTGNTPLLLLIPAMSGLDMVLHMKARTAAVQAVDLEVPMLVTWTKHLAIRVAPELGKPPEGSSHPRVVSEAEDILVYFLEEARLPLLSQVSAPHVPPEEAFTTTSAAPDLRARGVKGTDPKGTLSERRVRELQRSAAKQATLDKRARGALRRSFSMAEQWCTNGFRNTVVFEPFGGSFGVTRLAFEELNWTCSQPLDLQDGYDLLSKSGEKLVNNVLDQHRPYLVIIAFDCRIWSALTNMSPWKDWAALRRGLGKRTLQLVLRICRRQRRAGRYYLLENPAASVAWVFDKILAELLEKEDGKFACGDQCRYGLRDSTSGKPIRKRTGWLTNCEPLLNQLGKQCRCPPGAHEVLLENNASGPRAAQAAAYPKELCRNICQGVVESMCLDYAIAMSYGGSAAGEGVYAMDDDDMLEDGEDINDSAGEEDFEEPLEDEWRFGGEGQLIRVHRVPRRKLFVPLSSTAPPCNFADILGTRRTRMRLQDGTRRNLEDDWHTETWSRRTRAMDMLWTGETEFLLRNSGGAWEEEAPTAEAGPHEREAPPMSSAAPYDSAVYEEDAAEYEPSPVGLDQEGRLVEPFEEAPAAEGPHEREAPLDRKILQRGRPRTRQLQRGFWIALESDETLELLNGTLDYIQQEGGPDWNKINLDTDLGKAWIASEAGNADVSLILCSSKARRMKKPQPHAGPHEVPLRKSLLLLNDGTGLSTEWESWYSMSPSSQVRPLVARGRKLYLVLFGRQVGDGGEPGDGDPWHGREQVRERQWQALPRELKLAIKRVHVNLGHADSKSMLRAMRLARASEVALKACRLFRCPECPRGLEKHARPARLPMTDEFNVQIGLDVFSERDSAGQEWSWLNILCQGTTFQVTALLGDTISNPSSIVVMEALASHWLNWAGYPERGVATDRAKYFIADVADDFAEHGCIFETASRASPWQIGQVERHGGLWK</sequence>